<dbReference type="OrthoDB" id="5410873at2759"/>
<feature type="compositionally biased region" description="Acidic residues" evidence="1">
    <location>
        <begin position="87"/>
        <end position="159"/>
    </location>
</feature>
<evidence type="ECO:0000256" key="1">
    <source>
        <dbReference type="SAM" id="MobiDB-lite"/>
    </source>
</evidence>
<evidence type="ECO:0000313" key="2">
    <source>
        <dbReference type="EMBL" id="PNP74292.1"/>
    </source>
</evidence>
<comment type="caution">
    <text evidence="2">The sequence shown here is derived from an EMBL/GenBank/DDBJ whole genome shotgun (WGS) entry which is preliminary data.</text>
</comment>
<evidence type="ECO:0008006" key="4">
    <source>
        <dbReference type="Google" id="ProtNLM"/>
    </source>
</evidence>
<accession>A0A2K0VWB1</accession>
<gene>
    <name evidence="2" type="ORF">FNYG_12341</name>
</gene>
<name>A0A2K0VWB1_GIBNY</name>
<dbReference type="EMBL" id="MTQA01000214">
    <property type="protein sequence ID" value="PNP74292.1"/>
    <property type="molecule type" value="Genomic_DNA"/>
</dbReference>
<sequence>MAGHFLDLPPEVLFSISDYLEPDDRKNLSLANSGLRTAMAPCLFKVLRVDCPLVEDHILPTIVDKYGANILELRLNVTFYPEKLTETADEDEDEEEEEEEEEESEDEASDVDMSENEEGHDNEEESEEESCDTDMSENEEEHDSEEENEEESDSVDDPDSGWYWENPPASVWARKEADTPIIQDLIRFKGLPRCKALTIYTNGEKDFEGEVDWDNNDIGRNYIYFCCESETWEEVERKEQTYSWRAALRDMYHDIATLSPVDELTISNFLPRKTSFWQDKEWAEFLGRLKKLTLNTYGGNNGAGWQVNTLPGFHAFFNELPTNVLGHAKGLEYFKLKTHDDGFLGGEGSLYIPPGCMPSLRSLHVHGIAVTSVLTDYLKAANGTLSKLCITECVAFASDPNGDDAPRWADLWRAARQALKAPAEVICVPTKERPITEDEGDYYGDEVYVPPADEDDKIKSWRRKVKEEEGLCIWPYAWLDEKYGTIYPDHEVNLERLESGEDNMEFKLLMEDVKRGGGKCTVS</sequence>
<keyword evidence="3" id="KW-1185">Reference proteome</keyword>
<reference evidence="2 3" key="1">
    <citation type="submission" date="2017-06" db="EMBL/GenBank/DDBJ databases">
        <title>Genome of Fusarium nygamai isolate CS10214.</title>
        <authorList>
            <person name="Gardiner D.M."/>
            <person name="Obanor F."/>
            <person name="Kazan K."/>
        </authorList>
    </citation>
    <scope>NUCLEOTIDE SEQUENCE [LARGE SCALE GENOMIC DNA]</scope>
    <source>
        <strain evidence="2 3">CS10214</strain>
    </source>
</reference>
<protein>
    <recommendedName>
        <fullName evidence="4">F-box domain-containing protein</fullName>
    </recommendedName>
</protein>
<dbReference type="AlphaFoldDB" id="A0A2K0VWB1"/>
<evidence type="ECO:0000313" key="3">
    <source>
        <dbReference type="Proteomes" id="UP000236664"/>
    </source>
</evidence>
<organism evidence="2 3">
    <name type="scientific">Gibberella nygamai</name>
    <name type="common">Bean root rot disease fungus</name>
    <name type="synonym">Fusarium nygamai</name>
    <dbReference type="NCBI Taxonomy" id="42673"/>
    <lineage>
        <taxon>Eukaryota</taxon>
        <taxon>Fungi</taxon>
        <taxon>Dikarya</taxon>
        <taxon>Ascomycota</taxon>
        <taxon>Pezizomycotina</taxon>
        <taxon>Sordariomycetes</taxon>
        <taxon>Hypocreomycetidae</taxon>
        <taxon>Hypocreales</taxon>
        <taxon>Nectriaceae</taxon>
        <taxon>Fusarium</taxon>
        <taxon>Fusarium fujikuroi species complex</taxon>
    </lineage>
</organism>
<proteinExistence type="predicted"/>
<feature type="region of interest" description="Disordered" evidence="1">
    <location>
        <begin position="83"/>
        <end position="166"/>
    </location>
</feature>
<dbReference type="Proteomes" id="UP000236664">
    <property type="component" value="Unassembled WGS sequence"/>
</dbReference>